<dbReference type="Pfam" id="PF01663">
    <property type="entry name" value="Phosphodiest"/>
    <property type="match status" value="1"/>
</dbReference>
<gene>
    <name evidence="1" type="ORF">C4520_15885</name>
</gene>
<dbReference type="InterPro" id="IPR002591">
    <property type="entry name" value="Phosphodiest/P_Trfase"/>
</dbReference>
<accession>A0A3A4NKI2</accession>
<dbReference type="Proteomes" id="UP000265882">
    <property type="component" value="Unassembled WGS sequence"/>
</dbReference>
<reference evidence="1 2" key="1">
    <citation type="journal article" date="2017" name="ISME J.">
        <title>Energy and carbon metabolisms in a deep terrestrial subsurface fluid microbial community.</title>
        <authorList>
            <person name="Momper L."/>
            <person name="Jungbluth S.P."/>
            <person name="Lee M.D."/>
            <person name="Amend J.P."/>
        </authorList>
    </citation>
    <scope>NUCLEOTIDE SEQUENCE [LARGE SCALE GENOMIC DNA]</scope>
    <source>
        <strain evidence="1">SURF_5</strain>
    </source>
</reference>
<protein>
    <recommendedName>
        <fullName evidence="3">Nucleotide pyrophosphatase</fullName>
    </recommendedName>
</protein>
<dbReference type="SUPFAM" id="SSF53649">
    <property type="entry name" value="Alkaline phosphatase-like"/>
    <property type="match status" value="1"/>
</dbReference>
<evidence type="ECO:0000313" key="2">
    <source>
        <dbReference type="Proteomes" id="UP000265882"/>
    </source>
</evidence>
<comment type="caution">
    <text evidence="1">The sequence shown here is derived from an EMBL/GenBank/DDBJ whole genome shotgun (WGS) entry which is preliminary data.</text>
</comment>
<dbReference type="InterPro" id="IPR017850">
    <property type="entry name" value="Alkaline_phosphatase_core_sf"/>
</dbReference>
<name>A0A3A4NKI2_ABYX5</name>
<dbReference type="EMBL" id="QZKU01000112">
    <property type="protein sequence ID" value="RJP17690.1"/>
    <property type="molecule type" value="Genomic_DNA"/>
</dbReference>
<proteinExistence type="predicted"/>
<evidence type="ECO:0008006" key="3">
    <source>
        <dbReference type="Google" id="ProtNLM"/>
    </source>
</evidence>
<evidence type="ECO:0000313" key="1">
    <source>
        <dbReference type="EMBL" id="RJP17690.1"/>
    </source>
</evidence>
<organism evidence="1 2">
    <name type="scientific">Abyssobacteria bacterium (strain SURF_5)</name>
    <dbReference type="NCBI Taxonomy" id="2093360"/>
    <lineage>
        <taxon>Bacteria</taxon>
        <taxon>Pseudomonadati</taxon>
        <taxon>Candidatus Hydrogenedentota</taxon>
        <taxon>Candidatus Abyssobacteria</taxon>
    </lineage>
</organism>
<dbReference type="Gene3D" id="3.40.720.10">
    <property type="entry name" value="Alkaline Phosphatase, subunit A"/>
    <property type="match status" value="1"/>
</dbReference>
<sequence length="436" mass="49077">MSAFWSKKKRKVCVVGLDGVPYTLLKRLTEDGTMPETAEILRSGHLAQMKVTLPEISAVSWPSFMTGVNPGQHSIFGFVDLKPHSYSLRFPSFGDVRVPTIWDKLGEKKKRSIVINQPSTYPARPIEGVLISGFVALSLKKAVHPKSLLPKLEQDGYIIDIDTMRAREDHAYLVNELNRTLDARQRTVNSLWDSEEWDLFEVVVTGTDRLHHYLWSALDDTSDQHHEAFLNFYRRVDSFIGSIHSRFRRLTGAGENTPGFFILSDHGFTGIKSEFYLNAWLKQEGFLKLEAEEVDSIEAISEGSLAFALDPSRIYLNMTGKYPKGSVKPEDVRSIVADIKAGLSELSCNGDRVVEKVFERAEAYDGPFAEQGPDLVVVSKYGYDVKSSPKKKELFGRSALTGMHTWDDAFFFSPQQPPQNLNITDIAGIILQYMEG</sequence>
<dbReference type="AlphaFoldDB" id="A0A3A4NKI2"/>